<dbReference type="AlphaFoldDB" id="A0A0K2URS2"/>
<evidence type="ECO:0000313" key="1">
    <source>
        <dbReference type="EMBL" id="CDW40426.1"/>
    </source>
</evidence>
<proteinExistence type="predicted"/>
<name>A0A0K2URS2_LEPSM</name>
<reference evidence="1" key="1">
    <citation type="submission" date="2014-05" db="EMBL/GenBank/DDBJ databases">
        <authorList>
            <person name="Chronopoulou M."/>
        </authorList>
    </citation>
    <scope>NUCLEOTIDE SEQUENCE</scope>
    <source>
        <tissue evidence="1">Whole organism</tissue>
    </source>
</reference>
<organism evidence="1">
    <name type="scientific">Lepeophtheirus salmonis</name>
    <name type="common">Salmon louse</name>
    <name type="synonym">Caligus salmonis</name>
    <dbReference type="NCBI Taxonomy" id="72036"/>
    <lineage>
        <taxon>Eukaryota</taxon>
        <taxon>Metazoa</taxon>
        <taxon>Ecdysozoa</taxon>
        <taxon>Arthropoda</taxon>
        <taxon>Crustacea</taxon>
        <taxon>Multicrustacea</taxon>
        <taxon>Hexanauplia</taxon>
        <taxon>Copepoda</taxon>
        <taxon>Siphonostomatoida</taxon>
        <taxon>Caligidae</taxon>
        <taxon>Lepeophtheirus</taxon>
    </lineage>
</organism>
<accession>A0A0K2URS2</accession>
<protein>
    <submittedName>
        <fullName evidence="1">Uncharacterized protein</fullName>
    </submittedName>
</protein>
<sequence length="90" mass="10526">MIVPSITHLMRCQPYNEECPKKWNKMGIEYVNVPKYIGDCKWGSGLGMRHASLENLLLLLVYHKRAFQVNFPWKKSLYVVCNGNFVYTTN</sequence>
<dbReference type="EMBL" id="HACA01023065">
    <property type="protein sequence ID" value="CDW40426.1"/>
    <property type="molecule type" value="Transcribed_RNA"/>
</dbReference>